<name>A0A448F6J2_AGGAP</name>
<sequence>MKKTALLSALVGVFTMAVATQTMAADMHDSKSMNHEMMKDGSMMDHKMDKTMKDGKMMDHKKDKMMKDGKSMEHKMEKEMKDHKM</sequence>
<dbReference type="AlphaFoldDB" id="A0A448F6J2"/>
<organism evidence="3 4">
    <name type="scientific">Aggregatibacter aphrophilus ATCC 33389</name>
    <dbReference type="NCBI Taxonomy" id="985008"/>
    <lineage>
        <taxon>Bacteria</taxon>
        <taxon>Pseudomonadati</taxon>
        <taxon>Pseudomonadota</taxon>
        <taxon>Gammaproteobacteria</taxon>
        <taxon>Pasteurellales</taxon>
        <taxon>Pasteurellaceae</taxon>
        <taxon>Aggregatibacter</taxon>
    </lineage>
</organism>
<gene>
    <name evidence="3" type="ORF">NCTC5906_00114</name>
</gene>
<dbReference type="Proteomes" id="UP000272690">
    <property type="component" value="Chromosome"/>
</dbReference>
<feature type="signal peptide" evidence="2">
    <location>
        <begin position="1"/>
        <end position="24"/>
    </location>
</feature>
<proteinExistence type="predicted"/>
<evidence type="ECO:0000256" key="2">
    <source>
        <dbReference type="SAM" id="SignalP"/>
    </source>
</evidence>
<feature type="chain" id="PRO_5019051923" description="Pentapeptide MXKDX repeat protein" evidence="2">
    <location>
        <begin position="25"/>
        <end position="85"/>
    </location>
</feature>
<evidence type="ECO:0008006" key="5">
    <source>
        <dbReference type="Google" id="ProtNLM"/>
    </source>
</evidence>
<evidence type="ECO:0000256" key="1">
    <source>
        <dbReference type="SAM" id="MobiDB-lite"/>
    </source>
</evidence>
<evidence type="ECO:0000313" key="3">
    <source>
        <dbReference type="EMBL" id="VEF40777.1"/>
    </source>
</evidence>
<reference evidence="3 4" key="1">
    <citation type="submission" date="2018-12" db="EMBL/GenBank/DDBJ databases">
        <authorList>
            <consortium name="Pathogen Informatics"/>
        </authorList>
    </citation>
    <scope>NUCLEOTIDE SEQUENCE [LARGE SCALE GENOMIC DNA]</scope>
    <source>
        <strain evidence="3 4">NCTC5906</strain>
    </source>
</reference>
<dbReference type="EMBL" id="LR134327">
    <property type="protein sequence ID" value="VEF40777.1"/>
    <property type="molecule type" value="Genomic_DNA"/>
</dbReference>
<keyword evidence="2" id="KW-0732">Signal</keyword>
<accession>A0A448F6J2</accession>
<evidence type="ECO:0000313" key="4">
    <source>
        <dbReference type="Proteomes" id="UP000272690"/>
    </source>
</evidence>
<protein>
    <recommendedName>
        <fullName evidence="5">Pentapeptide MXKDX repeat protein</fullName>
    </recommendedName>
</protein>
<feature type="region of interest" description="Disordered" evidence="1">
    <location>
        <begin position="40"/>
        <end position="85"/>
    </location>
</feature>